<dbReference type="EMBL" id="CAVLGL010000013">
    <property type="protein sequence ID" value="CAK1579996.1"/>
    <property type="molecule type" value="Genomic_DNA"/>
</dbReference>
<feature type="non-terminal residue" evidence="1">
    <location>
        <position position="132"/>
    </location>
</feature>
<evidence type="ECO:0000313" key="1">
    <source>
        <dbReference type="EMBL" id="CAK1579996.1"/>
    </source>
</evidence>
<dbReference type="AlphaFoldDB" id="A0AAV1KA83"/>
<accession>A0AAV1KA83</accession>
<proteinExistence type="predicted"/>
<organism evidence="1 2">
    <name type="scientific">Parnassius mnemosyne</name>
    <name type="common">clouded apollo</name>
    <dbReference type="NCBI Taxonomy" id="213953"/>
    <lineage>
        <taxon>Eukaryota</taxon>
        <taxon>Metazoa</taxon>
        <taxon>Ecdysozoa</taxon>
        <taxon>Arthropoda</taxon>
        <taxon>Hexapoda</taxon>
        <taxon>Insecta</taxon>
        <taxon>Pterygota</taxon>
        <taxon>Neoptera</taxon>
        <taxon>Endopterygota</taxon>
        <taxon>Lepidoptera</taxon>
        <taxon>Glossata</taxon>
        <taxon>Ditrysia</taxon>
        <taxon>Papilionoidea</taxon>
        <taxon>Papilionidae</taxon>
        <taxon>Parnassiinae</taxon>
        <taxon>Parnassini</taxon>
        <taxon>Parnassius</taxon>
        <taxon>Driopa</taxon>
    </lineage>
</organism>
<dbReference type="Proteomes" id="UP001314205">
    <property type="component" value="Unassembled WGS sequence"/>
</dbReference>
<keyword evidence="2" id="KW-1185">Reference proteome</keyword>
<name>A0AAV1KA83_9NEOP</name>
<comment type="caution">
    <text evidence="1">The sequence shown here is derived from an EMBL/GenBank/DDBJ whole genome shotgun (WGS) entry which is preliminary data.</text>
</comment>
<evidence type="ECO:0000313" key="2">
    <source>
        <dbReference type="Proteomes" id="UP001314205"/>
    </source>
</evidence>
<sequence>MNTQPTTFRNYNFKTFVIVLKYPIHSLPSRYCLQSSHSASQSSFTKVHRSTGIIMLPVPSSYSLRYSVRHGSEPYCLPLLHGILADYLPSSRLTADYKAIPGTCNRTALSTSGLSRGVMWRCCRRTTSENYI</sequence>
<protein>
    <submittedName>
        <fullName evidence="1">Uncharacterized protein</fullName>
    </submittedName>
</protein>
<reference evidence="1 2" key="1">
    <citation type="submission" date="2023-11" db="EMBL/GenBank/DDBJ databases">
        <authorList>
            <person name="Hedman E."/>
            <person name="Englund M."/>
            <person name="Stromberg M."/>
            <person name="Nyberg Akerstrom W."/>
            <person name="Nylinder S."/>
            <person name="Jareborg N."/>
            <person name="Kallberg Y."/>
            <person name="Kronander E."/>
        </authorList>
    </citation>
    <scope>NUCLEOTIDE SEQUENCE [LARGE SCALE GENOMIC DNA]</scope>
</reference>
<gene>
    <name evidence="1" type="ORF">PARMNEM_LOCUS1861</name>
</gene>